<dbReference type="Pfam" id="PF10604">
    <property type="entry name" value="Polyketide_cyc2"/>
    <property type="match status" value="1"/>
</dbReference>
<dbReference type="InterPro" id="IPR023393">
    <property type="entry name" value="START-like_dom_sf"/>
</dbReference>
<sequence length="155" mass="17424">MLTVYSIGENDRLTQTLIIDASADRVWGLLRRLDDVDKYSSNISEVVFTGKKGVGGERVCTSEDGKGFFRERIVAFDDRLRTYSYSLEEGVPVKGMVNTFKVVNLGYNKSALIWSSKYEEFLENPDITEAQFMVFMDTASTETVRKIGEAATSSM</sequence>
<accession>A0A4Q8QID6</accession>
<keyword evidence="2" id="KW-1185">Reference proteome</keyword>
<reference evidence="1 2" key="1">
    <citation type="submission" date="2019-02" db="EMBL/GenBank/DDBJ databases">
        <title>Draft genome sequence of Muricauda sp. 176CP4-71.</title>
        <authorList>
            <person name="Park J.-S."/>
        </authorList>
    </citation>
    <scope>NUCLEOTIDE SEQUENCE [LARGE SCALE GENOMIC DNA]</scope>
    <source>
        <strain evidence="1 2">176CP4-71</strain>
    </source>
</reference>
<dbReference type="EMBL" id="SGIU01000002">
    <property type="protein sequence ID" value="TAI48169.1"/>
    <property type="molecule type" value="Genomic_DNA"/>
</dbReference>
<name>A0A4Q8QID6_9FLAO</name>
<dbReference type="PANTHER" id="PTHR39332">
    <property type="entry name" value="BLL4707 PROTEIN"/>
    <property type="match status" value="1"/>
</dbReference>
<protein>
    <submittedName>
        <fullName evidence="1">SRPBCC family protein</fullName>
    </submittedName>
</protein>
<dbReference type="CDD" id="cd07821">
    <property type="entry name" value="PYR_PYL_RCAR_like"/>
    <property type="match status" value="1"/>
</dbReference>
<proteinExistence type="predicted"/>
<dbReference type="AlphaFoldDB" id="A0A4Q8QID6"/>
<dbReference type="SUPFAM" id="SSF55961">
    <property type="entry name" value="Bet v1-like"/>
    <property type="match status" value="1"/>
</dbReference>
<dbReference type="PANTHER" id="PTHR39332:SF7">
    <property type="entry name" value="SRPBCC FAMILY PROTEIN"/>
    <property type="match status" value="1"/>
</dbReference>
<evidence type="ECO:0000313" key="1">
    <source>
        <dbReference type="EMBL" id="TAI48169.1"/>
    </source>
</evidence>
<comment type="caution">
    <text evidence="1">The sequence shown here is derived from an EMBL/GenBank/DDBJ whole genome shotgun (WGS) entry which is preliminary data.</text>
</comment>
<organism evidence="1 2">
    <name type="scientific">Flagellimonas allohymeniacidonis</name>
    <dbReference type="NCBI Taxonomy" id="2517819"/>
    <lineage>
        <taxon>Bacteria</taxon>
        <taxon>Pseudomonadati</taxon>
        <taxon>Bacteroidota</taxon>
        <taxon>Flavobacteriia</taxon>
        <taxon>Flavobacteriales</taxon>
        <taxon>Flavobacteriaceae</taxon>
        <taxon>Flagellimonas</taxon>
    </lineage>
</organism>
<gene>
    <name evidence="1" type="ORF">EW142_09160</name>
</gene>
<dbReference type="Gene3D" id="3.30.530.20">
    <property type="match status" value="1"/>
</dbReference>
<dbReference type="Proteomes" id="UP000291981">
    <property type="component" value="Unassembled WGS sequence"/>
</dbReference>
<dbReference type="InterPro" id="IPR019587">
    <property type="entry name" value="Polyketide_cyclase/dehydratase"/>
</dbReference>
<dbReference type="OrthoDB" id="1163489at2"/>
<evidence type="ECO:0000313" key="2">
    <source>
        <dbReference type="Proteomes" id="UP000291981"/>
    </source>
</evidence>